<dbReference type="PANTHER" id="PTHR47926:SF386">
    <property type="entry name" value="PENTATRICOPEPTIDE REPEAT-CONTAINING PROTEIN"/>
    <property type="match status" value="1"/>
</dbReference>
<organism evidence="5 6">
    <name type="scientific">Prunus dulcis</name>
    <name type="common">Almond</name>
    <name type="synonym">Amygdalus dulcis</name>
    <dbReference type="NCBI Taxonomy" id="3755"/>
    <lineage>
        <taxon>Eukaryota</taxon>
        <taxon>Viridiplantae</taxon>
        <taxon>Streptophyta</taxon>
        <taxon>Embryophyta</taxon>
        <taxon>Tracheophyta</taxon>
        <taxon>Spermatophyta</taxon>
        <taxon>Magnoliopsida</taxon>
        <taxon>eudicotyledons</taxon>
        <taxon>Gunneridae</taxon>
        <taxon>Pentapetalae</taxon>
        <taxon>rosids</taxon>
        <taxon>fabids</taxon>
        <taxon>Rosales</taxon>
        <taxon>Rosaceae</taxon>
        <taxon>Amygdaloideae</taxon>
        <taxon>Amygdaleae</taxon>
        <taxon>Prunus</taxon>
    </lineage>
</organism>
<keyword evidence="1" id="KW-0677">Repeat</keyword>
<dbReference type="OMA" id="HEMRMDG"/>
<dbReference type="Pfam" id="PF13041">
    <property type="entry name" value="PPR_2"/>
    <property type="match status" value="4"/>
</dbReference>
<evidence type="ECO:0000256" key="3">
    <source>
        <dbReference type="PROSITE-ProRule" id="PRU00708"/>
    </source>
</evidence>
<sequence length="867" mass="96304">MSVLTIMPFPASCGNDQPYPPLVSSASRLAMASLPYTTIPNPQLSLSKQSIPIEFHKQSQAHFTKLQENAKTHQILYQSYFSHMSSLCKQGQIQQAVDLFVEMELKNLQVGPEIYGELLQGCVYERALHTGKQIHARIIKKGGIFAINEYIETKLVIFYAKCDVPEASNRLFRMVRLKNVYSWAAVIGLNCRMGFYQEALLGFREMQENGLLPDNFVVPNVLKACGALEWIVIGKGVHGYVVKLGCSGCVFVASSLVDMYGKCGVVEDARKVFDGMPERNVVTWNSVIVGYVQNGLNEEAIKVFYEMREAGVEPTHVTVSSLLSASANLGALREGKHGHALAVVCGLELNTNLGSSLINFYSKVGLIEDAEMVFSKMLEKDVVTWNLLISGYVQVGEVDKALNVCRLMRLENLSFDSVTLATLMSAFADTRSLKFGKVGHCYSIRNNLESDVVVVSSIVDMYAKCEKIDCAKRVFNSSFIRDLVLWNTMLAAFAELGHSGEALKMFYQMQLESVPPNVISWNSLILGFLKNGQVNEAKDTFWHMQSLGVQPNLVTWTTLISGLAKSGFGYEAILTFQQMQEAGIKPNVVSIIGVLLACINMASLQNGRALHGYLIRHSLYTSIPIATSLVDMYAKCGNIDQAKRVFDMIEHKELPVYNAMISSYALHGQAVEALALYQGLKEEGVKPDNITFTNALYACSHAMMVNEGLELFFDMVSNHNINPSIEHYGCVVNLLSRCGNLDEAFRLVGTMPYKPDAQMLGSLLAACREHNKIELEEYLSNQLLKLQPDNSGNYIAMSNAHAAAGRWDEVTKVRQLMKERGLRKIPGCSWIQIGEELHVFVAGDISHPETEKIYMTLALLGMEMSFR</sequence>
<proteinExistence type="inferred from homology"/>
<dbReference type="Pfam" id="PF01535">
    <property type="entry name" value="PPR"/>
    <property type="match status" value="5"/>
</dbReference>
<dbReference type="EMBL" id="CABIKO010000002">
    <property type="protein sequence ID" value="VVA10663.1"/>
    <property type="molecule type" value="Genomic_DNA"/>
</dbReference>
<dbReference type="FunFam" id="1.25.40.10:FF:000090">
    <property type="entry name" value="Pentatricopeptide repeat-containing protein, chloroplastic"/>
    <property type="match status" value="1"/>
</dbReference>
<dbReference type="AlphaFoldDB" id="A0A5E4E4F7"/>
<feature type="repeat" description="PPR" evidence="3">
    <location>
        <begin position="381"/>
        <end position="415"/>
    </location>
</feature>
<dbReference type="Proteomes" id="UP000327085">
    <property type="component" value="Chromosome 7"/>
</dbReference>
<evidence type="ECO:0000256" key="2">
    <source>
        <dbReference type="ARBA" id="ARBA00061659"/>
    </source>
</evidence>
<feature type="repeat" description="PPR" evidence="3">
    <location>
        <begin position="653"/>
        <end position="687"/>
    </location>
</feature>
<gene>
    <name evidence="5" type="ORF">ALMOND_2B028125</name>
    <name evidence="4" type="ORF">L3X38_040214</name>
</gene>
<accession>A0A5E4E4F7</accession>
<evidence type="ECO:0000313" key="6">
    <source>
        <dbReference type="Proteomes" id="UP000327085"/>
    </source>
</evidence>
<feature type="repeat" description="PPR" evidence="3">
    <location>
        <begin position="552"/>
        <end position="586"/>
    </location>
</feature>
<protein>
    <submittedName>
        <fullName evidence="5">PREDICTED: pentatricopeptide</fullName>
    </submittedName>
</protein>
<dbReference type="FunFam" id="1.25.40.10:FF:000380">
    <property type="entry name" value="Pentatricopeptide repeat-containing protein, chloroplastic"/>
    <property type="match status" value="1"/>
</dbReference>
<comment type="similarity">
    <text evidence="2">Belongs to the PPR family. PCMP-E subfamily.</text>
</comment>
<evidence type="ECO:0000313" key="7">
    <source>
        <dbReference type="Proteomes" id="UP001054821"/>
    </source>
</evidence>
<evidence type="ECO:0000313" key="5">
    <source>
        <dbReference type="EMBL" id="VVA10663.1"/>
    </source>
</evidence>
<reference evidence="5" key="1">
    <citation type="submission" date="2019-07" db="EMBL/GenBank/DDBJ databases">
        <authorList>
            <person name="Alioto T."/>
            <person name="Alioto T."/>
            <person name="Gomez Garrido J."/>
        </authorList>
    </citation>
    <scope>NUCLEOTIDE SEQUENCE</scope>
</reference>
<evidence type="ECO:0000256" key="1">
    <source>
        <dbReference type="ARBA" id="ARBA00022737"/>
    </source>
</evidence>
<dbReference type="FunFam" id="1.25.40.10:FF:000646">
    <property type="entry name" value="Pentatricopeptide repeat-containing protein, chloroplastic"/>
    <property type="match status" value="1"/>
</dbReference>
<keyword evidence="7" id="KW-1185">Reference proteome</keyword>
<dbReference type="GO" id="GO:0009451">
    <property type="term" value="P:RNA modification"/>
    <property type="evidence" value="ECO:0007669"/>
    <property type="project" value="InterPro"/>
</dbReference>
<feature type="repeat" description="PPR" evidence="3">
    <location>
        <begin position="517"/>
        <end position="551"/>
    </location>
</feature>
<dbReference type="Gene3D" id="1.25.40.10">
    <property type="entry name" value="Tetratricopeptide repeat domain"/>
    <property type="match status" value="7"/>
</dbReference>
<dbReference type="InterPro" id="IPR046848">
    <property type="entry name" value="E_motif"/>
</dbReference>
<dbReference type="Gramene" id="VVA10663">
    <property type="protein sequence ID" value="VVA10663"/>
    <property type="gene ID" value="Prudul26B028125"/>
</dbReference>
<dbReference type="InterPro" id="IPR002885">
    <property type="entry name" value="PPR_rpt"/>
</dbReference>
<reference evidence="4 7" key="3">
    <citation type="journal article" date="2022" name="G3 (Bethesda)">
        <title>Whole-genome sequence and methylome profiling of the almond [Prunus dulcis (Mill.) D.A. Webb] cultivar 'Nonpareil'.</title>
        <authorList>
            <person name="D'Amico-Willman K.M."/>
            <person name="Ouma W.Z."/>
            <person name="Meulia T."/>
            <person name="Sideli G.M."/>
            <person name="Gradziel T.M."/>
            <person name="Fresnedo-Ramirez J."/>
        </authorList>
    </citation>
    <scope>NUCLEOTIDE SEQUENCE [LARGE SCALE GENOMIC DNA]</scope>
    <source>
        <strain evidence="4">Clone GOH B32 T37-40</strain>
    </source>
</reference>
<dbReference type="InterPro" id="IPR046960">
    <property type="entry name" value="PPR_At4g14850-like_plant"/>
</dbReference>
<feature type="repeat" description="PPR" evidence="3">
    <location>
        <begin position="790"/>
        <end position="824"/>
    </location>
</feature>
<feature type="repeat" description="PPR" evidence="3">
    <location>
        <begin position="280"/>
        <end position="314"/>
    </location>
</feature>
<dbReference type="NCBIfam" id="TIGR00756">
    <property type="entry name" value="PPR"/>
    <property type="match status" value="8"/>
</dbReference>
<evidence type="ECO:0000313" key="4">
    <source>
        <dbReference type="EMBL" id="KAI5320506.1"/>
    </source>
</evidence>
<dbReference type="FunFam" id="1.25.40.10:FF:000196">
    <property type="entry name" value="Pentatricopeptide repeat-containing protein At4g14850"/>
    <property type="match status" value="1"/>
</dbReference>
<dbReference type="InParanoid" id="A0A5E4E4F7"/>
<dbReference type="EMBL" id="JAJFAZ020000007">
    <property type="protein sequence ID" value="KAI5320506.1"/>
    <property type="molecule type" value="Genomic_DNA"/>
</dbReference>
<dbReference type="PROSITE" id="PS51375">
    <property type="entry name" value="PPR"/>
    <property type="match status" value="8"/>
</dbReference>
<dbReference type="Pfam" id="PF20431">
    <property type="entry name" value="E_motif"/>
    <property type="match status" value="1"/>
</dbReference>
<dbReference type="PANTHER" id="PTHR47926">
    <property type="entry name" value="PENTATRICOPEPTIDE REPEAT-CONTAINING PROTEIN"/>
    <property type="match status" value="1"/>
</dbReference>
<dbReference type="InterPro" id="IPR011990">
    <property type="entry name" value="TPR-like_helical_dom_sf"/>
</dbReference>
<reference evidence="6" key="2">
    <citation type="journal article" date="2020" name="Plant J.">
        <title>Transposons played a major role in the diversification between the closely related almond and peach genomes: results from the almond genome sequence.</title>
        <authorList>
            <person name="Alioto T."/>
            <person name="Alexiou K.G."/>
            <person name="Bardil A."/>
            <person name="Barteri F."/>
            <person name="Castanera R."/>
            <person name="Cruz F."/>
            <person name="Dhingra A."/>
            <person name="Duval H."/>
            <person name="Fernandez I Marti A."/>
            <person name="Frias L."/>
            <person name="Galan B."/>
            <person name="Garcia J.L."/>
            <person name="Howad W."/>
            <person name="Gomez-Garrido J."/>
            <person name="Gut M."/>
            <person name="Julca I."/>
            <person name="Morata J."/>
            <person name="Puigdomenech P."/>
            <person name="Ribeca P."/>
            <person name="Rubio Cabetas M.J."/>
            <person name="Vlasova A."/>
            <person name="Wirthensohn M."/>
            <person name="Garcia-Mas J."/>
            <person name="Gabaldon T."/>
            <person name="Casacuberta J.M."/>
            <person name="Arus P."/>
        </authorList>
    </citation>
    <scope>NUCLEOTIDE SEQUENCE [LARGE SCALE GENOMIC DNA]</scope>
    <source>
        <strain evidence="6">cv. Texas</strain>
    </source>
</reference>
<name>A0A5E4E4F7_PRUDU</name>
<feature type="repeat" description="PPR" evidence="3">
    <location>
        <begin position="482"/>
        <end position="516"/>
    </location>
</feature>
<feature type="repeat" description="PPR" evidence="3">
    <location>
        <begin position="179"/>
        <end position="213"/>
    </location>
</feature>
<dbReference type="SUPFAM" id="SSF48452">
    <property type="entry name" value="TPR-like"/>
    <property type="match status" value="2"/>
</dbReference>
<dbReference type="GO" id="GO:0003723">
    <property type="term" value="F:RNA binding"/>
    <property type="evidence" value="ECO:0007669"/>
    <property type="project" value="InterPro"/>
</dbReference>
<dbReference type="Proteomes" id="UP001054821">
    <property type="component" value="Chromosome 7"/>
</dbReference>